<reference evidence="1" key="2">
    <citation type="journal article" date="2022" name="Res Sq">
        <title>Comparative Genomics Reveals Insights into the Divergent Evolution of Astigmatic Mites and Household Pest Adaptations.</title>
        <authorList>
            <person name="Xiong Q."/>
            <person name="Wan A.T.-Y."/>
            <person name="Liu X.-Y."/>
            <person name="Fung C.S.-H."/>
            <person name="Xiao X."/>
            <person name="Malainual N."/>
            <person name="Hou J."/>
            <person name="Wang L."/>
            <person name="Wang M."/>
            <person name="Yang K."/>
            <person name="Cui Y."/>
            <person name="Leung E."/>
            <person name="Nong W."/>
            <person name="Shin S.-K."/>
            <person name="Au S."/>
            <person name="Jeong K.Y."/>
            <person name="Chew F.T."/>
            <person name="Hui J."/>
            <person name="Leung T.F."/>
            <person name="Tungtrongchitr A."/>
            <person name="Zhong N."/>
            <person name="Liu Z."/>
            <person name="Tsui S."/>
        </authorList>
    </citation>
    <scope>NUCLEOTIDE SEQUENCE</scope>
    <source>
        <strain evidence="1">Derf</strain>
        <tissue evidence="1">Whole organism</tissue>
    </source>
</reference>
<evidence type="ECO:0000313" key="1">
    <source>
        <dbReference type="EMBL" id="KAH9522670.1"/>
    </source>
</evidence>
<gene>
    <name evidence="1" type="ORF">DERF_006236</name>
</gene>
<reference evidence="1" key="1">
    <citation type="submission" date="2013-05" db="EMBL/GenBank/DDBJ databases">
        <authorList>
            <person name="Yim A.K.Y."/>
            <person name="Chan T.F."/>
            <person name="Ji K.M."/>
            <person name="Liu X.Y."/>
            <person name="Zhou J.W."/>
            <person name="Li R.Q."/>
            <person name="Yang K.Y."/>
            <person name="Li J."/>
            <person name="Li M."/>
            <person name="Law P.T.W."/>
            <person name="Wu Y.L."/>
            <person name="Cai Z.L."/>
            <person name="Qin H."/>
            <person name="Bao Y."/>
            <person name="Leung R.K.K."/>
            <person name="Ng P.K.S."/>
            <person name="Zou J."/>
            <person name="Zhong X.J."/>
            <person name="Ran P.X."/>
            <person name="Zhong N.S."/>
            <person name="Liu Z.G."/>
            <person name="Tsui S.K.W."/>
        </authorList>
    </citation>
    <scope>NUCLEOTIDE SEQUENCE</scope>
    <source>
        <strain evidence="1">Derf</strain>
        <tissue evidence="1">Whole organism</tissue>
    </source>
</reference>
<dbReference type="Proteomes" id="UP000790347">
    <property type="component" value="Unassembled WGS sequence"/>
</dbReference>
<keyword evidence="2" id="KW-1185">Reference proteome</keyword>
<protein>
    <submittedName>
        <fullName evidence="1">Uncharacterized protein</fullName>
    </submittedName>
</protein>
<dbReference type="AlphaFoldDB" id="A0A922LC00"/>
<proteinExistence type="predicted"/>
<sequence>MQNNSSFLRFISITFGNKHILGSDSMMKPSATIDLHLISTSYGDIISSINVSRTRSLYS</sequence>
<organism evidence="1 2">
    <name type="scientific">Dermatophagoides farinae</name>
    <name type="common">American house dust mite</name>
    <dbReference type="NCBI Taxonomy" id="6954"/>
    <lineage>
        <taxon>Eukaryota</taxon>
        <taxon>Metazoa</taxon>
        <taxon>Ecdysozoa</taxon>
        <taxon>Arthropoda</taxon>
        <taxon>Chelicerata</taxon>
        <taxon>Arachnida</taxon>
        <taxon>Acari</taxon>
        <taxon>Acariformes</taxon>
        <taxon>Sarcoptiformes</taxon>
        <taxon>Astigmata</taxon>
        <taxon>Psoroptidia</taxon>
        <taxon>Analgoidea</taxon>
        <taxon>Pyroglyphidae</taxon>
        <taxon>Dermatophagoidinae</taxon>
        <taxon>Dermatophagoides</taxon>
    </lineage>
</organism>
<comment type="caution">
    <text evidence="1">The sequence shown here is derived from an EMBL/GenBank/DDBJ whole genome shotgun (WGS) entry which is preliminary data.</text>
</comment>
<dbReference type="EMBL" id="ASGP02000002">
    <property type="protein sequence ID" value="KAH9522670.1"/>
    <property type="molecule type" value="Genomic_DNA"/>
</dbReference>
<evidence type="ECO:0000313" key="2">
    <source>
        <dbReference type="Proteomes" id="UP000790347"/>
    </source>
</evidence>
<accession>A0A922LC00</accession>
<name>A0A922LC00_DERFA</name>